<accession>A0ABT8V6Z3</accession>
<dbReference type="EMBL" id="JAUMKJ010000002">
    <property type="protein sequence ID" value="MDO3675740.1"/>
    <property type="molecule type" value="Genomic_DNA"/>
</dbReference>
<dbReference type="PANTHER" id="PTHR46558:SF11">
    <property type="entry name" value="HTH-TYPE TRANSCRIPTIONAL REGULATOR XRE"/>
    <property type="match status" value="1"/>
</dbReference>
<evidence type="ECO:0000313" key="4">
    <source>
        <dbReference type="Proteomes" id="UP001168883"/>
    </source>
</evidence>
<dbReference type="RefSeq" id="WP_302877102.1">
    <property type="nucleotide sequence ID" value="NZ_JAUMKJ010000002.1"/>
</dbReference>
<dbReference type="CDD" id="cd00093">
    <property type="entry name" value="HTH_XRE"/>
    <property type="match status" value="1"/>
</dbReference>
<reference evidence="3" key="1">
    <citation type="submission" date="2023-07" db="EMBL/GenBank/DDBJ databases">
        <authorList>
            <person name="Aktuganov G."/>
            <person name="Boyko T."/>
            <person name="Delegan Y."/>
            <person name="Galimzianova N."/>
            <person name="Gilvanova E."/>
            <person name="Korobov V."/>
            <person name="Kuzmina L."/>
            <person name="Melentiev A."/>
            <person name="Milman P."/>
            <person name="Ryabova A."/>
            <person name="Stupak E."/>
            <person name="Yasakov T."/>
            <person name="Zharikova N."/>
            <person name="Zhurenko E."/>
        </authorList>
    </citation>
    <scope>NUCLEOTIDE SEQUENCE</scope>
    <source>
        <strain evidence="3">IB-739</strain>
    </source>
</reference>
<dbReference type="Proteomes" id="UP001168883">
    <property type="component" value="Unassembled WGS sequence"/>
</dbReference>
<dbReference type="InterPro" id="IPR010982">
    <property type="entry name" value="Lambda_DNA-bd_dom_sf"/>
</dbReference>
<keyword evidence="4" id="KW-1185">Reference proteome</keyword>
<dbReference type="Gene3D" id="1.10.260.40">
    <property type="entry name" value="lambda repressor-like DNA-binding domains"/>
    <property type="match status" value="1"/>
</dbReference>
<comment type="caution">
    <text evidence="3">The sequence shown here is derived from an EMBL/GenBank/DDBJ whole genome shotgun (WGS) entry which is preliminary data.</text>
</comment>
<evidence type="ECO:0000313" key="3">
    <source>
        <dbReference type="EMBL" id="MDO3675740.1"/>
    </source>
</evidence>
<protein>
    <submittedName>
        <fullName evidence="3">Helix-turn-helix transcriptional regulator</fullName>
    </submittedName>
</protein>
<sequence>MKYGERIALLREKYSMTQEELSLKLGITRASLSHYENNRREPSYNTITSIANFFNVSIDYMIGRTENPHRIVEQMQTAHEYEEKIEPSGDKVV</sequence>
<keyword evidence="1" id="KW-0238">DNA-binding</keyword>
<organism evidence="3 4">
    <name type="scientific">Paenibacillus ehimensis</name>
    <dbReference type="NCBI Taxonomy" id="79264"/>
    <lineage>
        <taxon>Bacteria</taxon>
        <taxon>Bacillati</taxon>
        <taxon>Bacillota</taxon>
        <taxon>Bacilli</taxon>
        <taxon>Bacillales</taxon>
        <taxon>Paenibacillaceae</taxon>
        <taxon>Paenibacillus</taxon>
    </lineage>
</organism>
<dbReference type="Pfam" id="PF01381">
    <property type="entry name" value="HTH_3"/>
    <property type="match status" value="1"/>
</dbReference>
<name>A0ABT8V6Z3_9BACL</name>
<evidence type="ECO:0000256" key="1">
    <source>
        <dbReference type="ARBA" id="ARBA00023125"/>
    </source>
</evidence>
<proteinExistence type="predicted"/>
<dbReference type="SMART" id="SM00530">
    <property type="entry name" value="HTH_XRE"/>
    <property type="match status" value="1"/>
</dbReference>
<dbReference type="PANTHER" id="PTHR46558">
    <property type="entry name" value="TRACRIPTIONAL REGULATORY PROTEIN-RELATED-RELATED"/>
    <property type="match status" value="1"/>
</dbReference>
<evidence type="ECO:0000259" key="2">
    <source>
        <dbReference type="PROSITE" id="PS50943"/>
    </source>
</evidence>
<dbReference type="PROSITE" id="PS50943">
    <property type="entry name" value="HTH_CROC1"/>
    <property type="match status" value="1"/>
</dbReference>
<dbReference type="SUPFAM" id="SSF47413">
    <property type="entry name" value="lambda repressor-like DNA-binding domains"/>
    <property type="match status" value="1"/>
</dbReference>
<gene>
    <name evidence="3" type="ORF">Q3C12_01915</name>
</gene>
<feature type="domain" description="HTH cro/C1-type" evidence="2">
    <location>
        <begin position="7"/>
        <end position="61"/>
    </location>
</feature>
<dbReference type="InterPro" id="IPR001387">
    <property type="entry name" value="Cro/C1-type_HTH"/>
</dbReference>